<proteinExistence type="predicted"/>
<protein>
    <submittedName>
        <fullName evidence="1">Uncharacterized protein</fullName>
    </submittedName>
</protein>
<keyword evidence="1" id="KW-0496">Mitochondrion</keyword>
<dbReference type="RefSeq" id="YP_009420544.1">
    <property type="nucleotide sequence ID" value="NC_035722.1"/>
</dbReference>
<organism evidence="1">
    <name type="scientific">Ulva pertusa</name>
    <name type="common">Sea lettuce</name>
    <dbReference type="NCBI Taxonomy" id="3120"/>
    <lineage>
        <taxon>Eukaryota</taxon>
        <taxon>Viridiplantae</taxon>
        <taxon>Chlorophyta</taxon>
        <taxon>core chlorophytes</taxon>
        <taxon>Ulvophyceae</taxon>
        <taxon>OUU clade</taxon>
        <taxon>Ulvales</taxon>
        <taxon>Ulvaceae</taxon>
        <taxon>Ulva</taxon>
    </lineage>
</organism>
<dbReference type="EMBL" id="KX530816">
    <property type="protein sequence ID" value="ASO76196.1"/>
    <property type="molecule type" value="Genomic_DNA"/>
</dbReference>
<accession>A0A222AIJ7</accession>
<evidence type="ECO:0000313" key="1">
    <source>
        <dbReference type="EMBL" id="ASO76196.1"/>
    </source>
</evidence>
<dbReference type="AlphaFoldDB" id="A0A222AIJ7"/>
<dbReference type="SUPFAM" id="SSF56672">
    <property type="entry name" value="DNA/RNA polymerases"/>
    <property type="match status" value="1"/>
</dbReference>
<reference evidence="1" key="1">
    <citation type="journal article" date="2017" name="J. Phycol.">
        <title>Mitochondrial genomes of the green macroalga Ulva pertusa (Ulvophyceae, Chlorophyta): novel insights into the evolution of mitogenomes in the Ulvophyceae.</title>
        <authorList>
            <person name="Liu F."/>
            <person name="Melton J.T.III."/>
            <person name="Bi Y."/>
        </authorList>
    </citation>
    <scope>NUCLEOTIDE SEQUENCE</scope>
</reference>
<sequence>MLSIGKLFRSYPFYWPAVHDFRGRIYRISNLNIQMDAFARSLICFYSDKPAVTNRKKNKKTFEKFNLLLKEILNDEGLIQEWDAIFGNRFINNNAFHDLLFTALKEKKLNVKGCLC</sequence>
<gene>
    <name evidence="1" type="primary">orf116b</name>
</gene>
<dbReference type="InterPro" id="IPR043502">
    <property type="entry name" value="DNA/RNA_pol_sf"/>
</dbReference>
<geneLocation type="mitochondrion" evidence="1"/>
<dbReference type="EMBL" id="KX530817">
    <property type="protein sequence ID" value="ASO76239.1"/>
    <property type="molecule type" value="Genomic_DNA"/>
</dbReference>
<name>A0A222AIJ7_ULVPE</name>
<dbReference type="GeneID" id="33910379"/>